<dbReference type="Proteomes" id="UP000330809">
    <property type="component" value="Unassembled WGS sequence"/>
</dbReference>
<dbReference type="Pfam" id="PF20178">
    <property type="entry name" value="ToxA_N"/>
    <property type="match status" value="1"/>
</dbReference>
<evidence type="ECO:0000259" key="1">
    <source>
        <dbReference type="Pfam" id="PF20178"/>
    </source>
</evidence>
<proteinExistence type="predicted"/>
<evidence type="ECO:0000313" key="3">
    <source>
        <dbReference type="Proteomes" id="UP000330809"/>
    </source>
</evidence>
<dbReference type="InterPro" id="IPR046673">
    <property type="entry name" value="ToxA_N"/>
</dbReference>
<accession>A0A449IKV3</accession>
<protein>
    <recommendedName>
        <fullName evidence="1">Dermonecrotic toxin N-terminal domain-containing protein</fullName>
    </recommendedName>
</protein>
<reference evidence="2 3" key="1">
    <citation type="submission" date="2019-02" db="EMBL/GenBank/DDBJ databases">
        <authorList>
            <consortium name="Pathogen Informatics"/>
        </authorList>
    </citation>
    <scope>NUCLEOTIDE SEQUENCE [LARGE SCALE GENOMIC DNA]</scope>
    <source>
        <strain evidence="2 3">3012STDY7103891</strain>
    </source>
</reference>
<dbReference type="RefSeq" id="WP_133144480.1">
    <property type="nucleotide sequence ID" value="NZ_CAACYJ010000035.1"/>
</dbReference>
<name>A0A449IKV3_PSEFR</name>
<evidence type="ECO:0000313" key="2">
    <source>
        <dbReference type="EMBL" id="VFB20078.1"/>
    </source>
</evidence>
<dbReference type="EMBL" id="CAACYJ010000035">
    <property type="protein sequence ID" value="VFB20078.1"/>
    <property type="molecule type" value="Genomic_DNA"/>
</dbReference>
<sequence length="1561" mass="174026">MNTADLPDTRLLQQAVASEFALRPNLRSVVHQLLLQQLTEAFAPQVFDIFHTWLVHTVAPDGTALEQPGYRLLSNVLLEHIASQQPLNDDYYSGEECFIGIRTAHSQMSPVAPISRVVALMRNVVQGWRVALQKALVEYWNQPADAGPSRLIWLSRLIQDQLLASAETTVNLSARQRAVLRSVFSYPDRLDRYGLPGLDSSTRVYTVAAKMMAAGKTWEVLTPDVLIVHGLSGENGVFHCKVDGTIQAFASISGFTQHWGGDMAARYALDSITRVLYEPEGNFVQAQAMCILERHLDAIMVPVPPASTDALEVQVLDITDTSAVFSATQARAPRDLSSLYASLPEWLRQASAADRFAYRSHLTALASTNQQANGRRFNDDIPSLHDFTVDALRRRMGRDQPLAPGYNPDEVVLTFNQPLGPGGEGTVGTLNPYTLTLTELALQNLRGALSRPVRISHAKGQLIQDWWMTPDYVRRLVQAVDIGQNYPQWIRRCLLGNPEHAQARERLFVDELRVHLPLQALECKLRQRSNFTERGYQCVKGLMMLDPALRTMPGQAVVIRPLAFLAAPTARADVVRNMFVIGPQQVSAGPHVLYRPLYKDALVEFPSWAALRASIVAPGPLQQSVLDWLPAGVREGYAVAGLNRAFPASSWVFDEFPVPPVSRPAQLGEDALEGDFGHTLYTEMALALSDLADRQTLSNSERRWASLLEGGWLLFNTVVPMLKLPGALHVLNAVVMTVLALQTDVQSLRSPDSTSRAPALIDLLFNVGLTLLHLRPTQLTLPARVLRPDTALLPPEFQQRRIAPEAEPPVPAAIREGVTFLPAVPLGNHKSQLDHAWFNNNWVHIKPSHLEWLDRNRGEWSATQNMYVREGVYKGLYILNGKWHALVEDFPYQIGMDSSGVFLVSPRNPSERGPRIQGDHEGVWRFSREAGLRGGSDVPQVLPRGVARIKRINELRKKMALYNERVPVLQAEINQATLAYEQLGAQGAPPTACIQALERCIAVFEKQLPEYLEALDHLLQKHGLLVEDHDHVIVSQQYKNLILLTAHLFDSRVSICRSLQEMHPEVFRGEKQVVDAAMFKTGAYRADCLRIFEQLEGAVNDFKAMQGYLEKLRGVPKSGFREAQDARRRYFGYEVEIEGETVTRYRSDVLCRSHQLVVLRDLVPLEPLGDDRRAVDEIVGPLYFKAKNQSELEDETLFSRSERLEVLSDVREHYAAADDALSIFLMRPGTRLDQRQVGQVRAVIKALDTRAEAMQLEQARARDEWLPAQPGPSRVPNARRKIVRTRNKGLLIGTVRASQVQGEASIVDIGDLPVARAAGGLSTNVSTAYQQTAADQWVELHTPEVAPVRPYGTVRTQAATLLKQVNGEIHRVKSHVKRTKFPPELYGSLDRFAHNLDRLVAEIKALHPDRGPVAVPVPDTPQALIGRLEAASTRLRAEGLGILLGMPPTSVTVDFLLKQGQVQLAKINQRIAMTGERQDFVQEYAVQDRAGQVLWYAHLHYAQARGGDEHPTAAHFKLPGQRMDSKKSLEAKAGPGQKVPEVYYATISEQLLKTHFFGKEA</sequence>
<gene>
    <name evidence="2" type="ORF">NCTC10754_02691</name>
</gene>
<organism evidence="2 3">
    <name type="scientific">Pseudomonas fragi</name>
    <dbReference type="NCBI Taxonomy" id="296"/>
    <lineage>
        <taxon>Bacteria</taxon>
        <taxon>Pseudomonadati</taxon>
        <taxon>Pseudomonadota</taxon>
        <taxon>Gammaproteobacteria</taxon>
        <taxon>Pseudomonadales</taxon>
        <taxon>Pseudomonadaceae</taxon>
        <taxon>Pseudomonas</taxon>
    </lineage>
</organism>
<feature type="domain" description="Dermonecrotic toxin N-terminal" evidence="1">
    <location>
        <begin position="379"/>
        <end position="615"/>
    </location>
</feature>